<gene>
    <name evidence="1" type="ORF">EPI11_15450</name>
</gene>
<dbReference type="Proteomes" id="UP000287527">
    <property type="component" value="Unassembled WGS sequence"/>
</dbReference>
<proteinExistence type="predicted"/>
<evidence type="ECO:0000313" key="2">
    <source>
        <dbReference type="Proteomes" id="UP000287527"/>
    </source>
</evidence>
<protein>
    <recommendedName>
        <fullName evidence="3">Carboxypeptidase-like regulatory domain-containing protein</fullName>
    </recommendedName>
</protein>
<sequence length="243" mass="27356">MNRLLYIIMLLLTLQAVCQERQNLLGRIITGPNGVPDVFVINKTAGVEVKTDDKGYFTIQAKSGDGLIFYNSKIIVREFTLNQDSFKTSPLVISVNYGPQELDELVINKYGKINSEGLGIVPKGQKRYTVAERRLYTASAMTVGTVIGLDPILNAISGRTRMLKKAYEIEKLESSLTLMGGLYNEDEIMENYKIPEQYVRGFMFYAIENKEFAAAIKGRNKILANFLMTDLAEKYLKLIANDK</sequence>
<keyword evidence="2" id="KW-1185">Reference proteome</keyword>
<reference evidence="1 2" key="1">
    <citation type="submission" date="2019-01" db="EMBL/GenBank/DDBJ databases">
        <title>Flavobacterium sp. nov.,isolated from freshwater.</title>
        <authorList>
            <person name="Zhang R."/>
            <person name="Du Z.-J."/>
        </authorList>
    </citation>
    <scope>NUCLEOTIDE SEQUENCE [LARGE SCALE GENOMIC DNA]</scope>
    <source>
        <strain evidence="1 2">1E403</strain>
    </source>
</reference>
<accession>A0A3S3RDM8</accession>
<organism evidence="1 2">
    <name type="scientific">Flavobacterium cerinum</name>
    <dbReference type="NCBI Taxonomy" id="2502784"/>
    <lineage>
        <taxon>Bacteria</taxon>
        <taxon>Pseudomonadati</taxon>
        <taxon>Bacteroidota</taxon>
        <taxon>Flavobacteriia</taxon>
        <taxon>Flavobacteriales</taxon>
        <taxon>Flavobacteriaceae</taxon>
        <taxon>Flavobacterium</taxon>
    </lineage>
</organism>
<dbReference type="EMBL" id="SBII01000012">
    <property type="protein sequence ID" value="RWW92306.1"/>
    <property type="molecule type" value="Genomic_DNA"/>
</dbReference>
<comment type="caution">
    <text evidence="1">The sequence shown here is derived from an EMBL/GenBank/DDBJ whole genome shotgun (WGS) entry which is preliminary data.</text>
</comment>
<name>A0A3S3RDM8_9FLAO</name>
<dbReference type="RefSeq" id="WP_128390887.1">
    <property type="nucleotide sequence ID" value="NZ_SBII01000012.1"/>
</dbReference>
<evidence type="ECO:0008006" key="3">
    <source>
        <dbReference type="Google" id="ProtNLM"/>
    </source>
</evidence>
<dbReference type="AlphaFoldDB" id="A0A3S3RDM8"/>
<dbReference type="OrthoDB" id="1427655at2"/>
<evidence type="ECO:0000313" key="1">
    <source>
        <dbReference type="EMBL" id="RWW92306.1"/>
    </source>
</evidence>